<accession>A0A7U2EXC3</accession>
<reference evidence="2" key="1">
    <citation type="journal article" date="2021" name="BMC Genomics">
        <title>Chromosome-level genome assembly and manually-curated proteome of model necrotroph Parastagonospora nodorum Sn15 reveals a genome-wide trove of candidate effector homologs, and redundancy of virulence-related functions within an accessory chromosome.</title>
        <authorList>
            <person name="Bertazzoni S."/>
            <person name="Jones D.A.B."/>
            <person name="Phan H.T."/>
            <person name="Tan K.-C."/>
            <person name="Hane J.K."/>
        </authorList>
    </citation>
    <scope>NUCLEOTIDE SEQUENCE [LARGE SCALE GENOMIC DNA]</scope>
    <source>
        <strain evidence="2">SN15 / ATCC MYA-4574 / FGSC 10173)</strain>
    </source>
</reference>
<keyword evidence="2" id="KW-1185">Reference proteome</keyword>
<dbReference type="EMBL" id="CP069027">
    <property type="protein sequence ID" value="QRC94764.1"/>
    <property type="molecule type" value="Genomic_DNA"/>
</dbReference>
<dbReference type="VEuPathDB" id="FungiDB:JI435_406330"/>
<evidence type="ECO:0000313" key="1">
    <source>
        <dbReference type="EMBL" id="QRC94764.1"/>
    </source>
</evidence>
<name>A0A7U2EXC3_PHANO</name>
<proteinExistence type="predicted"/>
<evidence type="ECO:0000313" key="2">
    <source>
        <dbReference type="Proteomes" id="UP000663193"/>
    </source>
</evidence>
<dbReference type="AlphaFoldDB" id="A0A7U2EXC3"/>
<organism evidence="1 2">
    <name type="scientific">Phaeosphaeria nodorum (strain SN15 / ATCC MYA-4574 / FGSC 10173)</name>
    <name type="common">Glume blotch fungus</name>
    <name type="synonym">Parastagonospora nodorum</name>
    <dbReference type="NCBI Taxonomy" id="321614"/>
    <lineage>
        <taxon>Eukaryota</taxon>
        <taxon>Fungi</taxon>
        <taxon>Dikarya</taxon>
        <taxon>Ascomycota</taxon>
        <taxon>Pezizomycotina</taxon>
        <taxon>Dothideomycetes</taxon>
        <taxon>Pleosporomycetidae</taxon>
        <taxon>Pleosporales</taxon>
        <taxon>Pleosporineae</taxon>
        <taxon>Phaeosphaeriaceae</taxon>
        <taxon>Parastagonospora</taxon>
    </lineage>
</organism>
<sequence>MLRPRGAAPSKSLEPWKLKGGRTHVRGRVCLRVDMWMSSLEAFDAGNMTEERAGSAHLQYAGTTGLSALVGPDADAYPHASRDIHVNVEVSLRCACLL</sequence>
<dbReference type="Proteomes" id="UP000663193">
    <property type="component" value="Chromosome 5"/>
</dbReference>
<gene>
    <name evidence="1" type="ORF">JI435_406330</name>
</gene>
<protein>
    <submittedName>
        <fullName evidence="1">Uncharacterized protein</fullName>
    </submittedName>
</protein>